<organism evidence="2 3">
    <name type="scientific">Microcystis aeruginosa Ma_QC_Ca_00000000_S207</name>
    <dbReference type="NCBI Taxonomy" id="2486251"/>
    <lineage>
        <taxon>Bacteria</taxon>
        <taxon>Bacillati</taxon>
        <taxon>Cyanobacteriota</taxon>
        <taxon>Cyanophyceae</taxon>
        <taxon>Oscillatoriophycideae</taxon>
        <taxon>Chroococcales</taxon>
        <taxon>Microcystaceae</taxon>
        <taxon>Microcystis</taxon>
    </lineage>
</organism>
<dbReference type="AlphaFoldDB" id="A0A552FH15"/>
<proteinExistence type="predicted"/>
<dbReference type="EMBL" id="SFBF01000256">
    <property type="protein sequence ID" value="TRU45997.1"/>
    <property type="molecule type" value="Genomic_DNA"/>
</dbReference>
<gene>
    <name evidence="2" type="ORF">EWV91_13565</name>
</gene>
<reference evidence="2 3" key="1">
    <citation type="submission" date="2019-01" db="EMBL/GenBank/DDBJ databases">
        <title>Coherence of Microcystis species and biogeography revealed through population genomics.</title>
        <authorList>
            <person name="Perez-Carrascal O.M."/>
            <person name="Terrat Y."/>
            <person name="Giani A."/>
            <person name="Fortin N."/>
            <person name="Tromas N."/>
            <person name="Shapiro B.J."/>
        </authorList>
    </citation>
    <scope>NUCLEOTIDE SEQUENCE [LARGE SCALE GENOMIC DNA]</scope>
    <source>
        <strain evidence="2">Ma_QC_Ca_00000000_S207</strain>
    </source>
</reference>
<feature type="non-terminal residue" evidence="2">
    <location>
        <position position="51"/>
    </location>
</feature>
<comment type="caution">
    <text evidence="2">The sequence shown here is derived from an EMBL/GenBank/DDBJ whole genome shotgun (WGS) entry which is preliminary data.</text>
</comment>
<protein>
    <submittedName>
        <fullName evidence="2">IS5/IS1182 family transposase</fullName>
    </submittedName>
</protein>
<name>A0A552FH15_MICAE</name>
<feature type="region of interest" description="Disordered" evidence="1">
    <location>
        <begin position="1"/>
        <end position="22"/>
    </location>
</feature>
<dbReference type="Proteomes" id="UP000320293">
    <property type="component" value="Unassembled WGS sequence"/>
</dbReference>
<sequence>MYRKIEQLPTPPENFEFPSEGKLSPDNRWVIMANLIPWSEFEEEYAQNFSE</sequence>
<evidence type="ECO:0000313" key="2">
    <source>
        <dbReference type="EMBL" id="TRU45997.1"/>
    </source>
</evidence>
<evidence type="ECO:0000313" key="3">
    <source>
        <dbReference type="Proteomes" id="UP000320293"/>
    </source>
</evidence>
<accession>A0A552FH15</accession>
<evidence type="ECO:0000256" key="1">
    <source>
        <dbReference type="SAM" id="MobiDB-lite"/>
    </source>
</evidence>